<comment type="caution">
    <text evidence="1">The sequence shown here is derived from an EMBL/GenBank/DDBJ whole genome shotgun (WGS) entry which is preliminary data.</text>
</comment>
<gene>
    <name evidence="1" type="ORF">GGP41_005362</name>
</gene>
<name>A0A8H5ZKS9_COCSA</name>
<accession>A0A8H5ZKS9</accession>
<reference evidence="1" key="1">
    <citation type="submission" date="2019-11" db="EMBL/GenBank/DDBJ databases">
        <title>Bipolaris sorokiniana Genome sequencing.</title>
        <authorList>
            <person name="Wang H."/>
        </authorList>
    </citation>
    <scope>NUCLEOTIDE SEQUENCE</scope>
</reference>
<proteinExistence type="predicted"/>
<dbReference type="EMBL" id="WNKQ01000008">
    <property type="protein sequence ID" value="KAF5849920.1"/>
    <property type="molecule type" value="Genomic_DNA"/>
</dbReference>
<evidence type="ECO:0000313" key="1">
    <source>
        <dbReference type="EMBL" id="KAF5849920.1"/>
    </source>
</evidence>
<protein>
    <submittedName>
        <fullName evidence="1">Uncharacterized protein</fullName>
    </submittedName>
</protein>
<dbReference type="Proteomes" id="UP000624244">
    <property type="component" value="Unassembled WGS sequence"/>
</dbReference>
<organism evidence="1 2">
    <name type="scientific">Cochliobolus sativus</name>
    <name type="common">Common root rot and spot blotch fungus</name>
    <name type="synonym">Bipolaris sorokiniana</name>
    <dbReference type="NCBI Taxonomy" id="45130"/>
    <lineage>
        <taxon>Eukaryota</taxon>
        <taxon>Fungi</taxon>
        <taxon>Dikarya</taxon>
        <taxon>Ascomycota</taxon>
        <taxon>Pezizomycotina</taxon>
        <taxon>Dothideomycetes</taxon>
        <taxon>Pleosporomycetidae</taxon>
        <taxon>Pleosporales</taxon>
        <taxon>Pleosporineae</taxon>
        <taxon>Pleosporaceae</taxon>
        <taxon>Bipolaris</taxon>
    </lineage>
</organism>
<evidence type="ECO:0000313" key="2">
    <source>
        <dbReference type="Proteomes" id="UP000624244"/>
    </source>
</evidence>
<sequence length="87" mass="10053">MKGAIPNELVERIRERRDNMVISPTARSLLRLESPLESWVELKYAERAGIERVFGQYLLTSIAAGREAPRAEKNEGYFNFEPLKFLI</sequence>
<dbReference type="AlphaFoldDB" id="A0A8H5ZKS9"/>